<dbReference type="EMBL" id="CAXDID020000022">
    <property type="protein sequence ID" value="CAL5987964.1"/>
    <property type="molecule type" value="Genomic_DNA"/>
</dbReference>
<protein>
    <submittedName>
        <fullName evidence="2">Hypothetical_protein</fullName>
    </submittedName>
</protein>
<reference evidence="1" key="1">
    <citation type="submission" date="2023-06" db="EMBL/GenBank/DDBJ databases">
        <authorList>
            <person name="Kurt Z."/>
        </authorList>
    </citation>
    <scope>NUCLEOTIDE SEQUENCE</scope>
</reference>
<reference evidence="2 3" key="2">
    <citation type="submission" date="2024-07" db="EMBL/GenBank/DDBJ databases">
        <authorList>
            <person name="Akdeniz Z."/>
        </authorList>
    </citation>
    <scope>NUCLEOTIDE SEQUENCE [LARGE SCALE GENOMIC DNA]</scope>
</reference>
<name>A0AA86RFJ4_9EUKA</name>
<keyword evidence="3" id="KW-1185">Reference proteome</keyword>
<proteinExistence type="predicted"/>
<evidence type="ECO:0000313" key="3">
    <source>
        <dbReference type="Proteomes" id="UP001642409"/>
    </source>
</evidence>
<dbReference type="Proteomes" id="UP001642409">
    <property type="component" value="Unassembled WGS sequence"/>
</dbReference>
<dbReference type="EMBL" id="CATOUU010001177">
    <property type="protein sequence ID" value="CAI9977056.1"/>
    <property type="molecule type" value="Genomic_DNA"/>
</dbReference>
<gene>
    <name evidence="2" type="ORF">HINF_LOCUS10138</name>
    <name evidence="1" type="ORF">HINF_LOCUS64701</name>
</gene>
<organism evidence="1">
    <name type="scientific">Hexamita inflata</name>
    <dbReference type="NCBI Taxonomy" id="28002"/>
    <lineage>
        <taxon>Eukaryota</taxon>
        <taxon>Metamonada</taxon>
        <taxon>Diplomonadida</taxon>
        <taxon>Hexamitidae</taxon>
        <taxon>Hexamitinae</taxon>
        <taxon>Hexamita</taxon>
    </lineage>
</organism>
<accession>A0AA86RFJ4</accession>
<sequence>MKRIQQLKWYTSLSTYIAEEPGDLVRGDLQRLVLLGLFPLFLRLLLPRGRLQLLADVLGQAQLVEVLVWVEVQDALELGVVLVRKLRTKINFAHQSAANVVRMRTMVPAHQKFKLGTKIMNFLQISNNFNIIRYVSRQYSLIYFQIMYIYQLA</sequence>
<evidence type="ECO:0000313" key="2">
    <source>
        <dbReference type="EMBL" id="CAL5987964.1"/>
    </source>
</evidence>
<comment type="caution">
    <text evidence="1">The sequence shown here is derived from an EMBL/GenBank/DDBJ whole genome shotgun (WGS) entry which is preliminary data.</text>
</comment>
<dbReference type="AlphaFoldDB" id="A0AA86RFJ4"/>
<evidence type="ECO:0000313" key="1">
    <source>
        <dbReference type="EMBL" id="CAI9977056.1"/>
    </source>
</evidence>